<dbReference type="EMBL" id="JAEFCI010001588">
    <property type="protein sequence ID" value="KAG5462802.1"/>
    <property type="molecule type" value="Genomic_DNA"/>
</dbReference>
<reference evidence="1 2" key="1">
    <citation type="journal article" name="Sci. Rep.">
        <title>Genome-scale phylogenetic analyses confirm Olpidium as the closest living zoosporic fungus to the non-flagellated, terrestrial fungi.</title>
        <authorList>
            <person name="Chang Y."/>
            <person name="Rochon D."/>
            <person name="Sekimoto S."/>
            <person name="Wang Y."/>
            <person name="Chovatia M."/>
            <person name="Sandor L."/>
            <person name="Salamov A."/>
            <person name="Grigoriev I.V."/>
            <person name="Stajich J.E."/>
            <person name="Spatafora J.W."/>
        </authorList>
    </citation>
    <scope>NUCLEOTIDE SEQUENCE [LARGE SCALE GENOMIC DNA]</scope>
    <source>
        <strain evidence="1">S191</strain>
    </source>
</reference>
<keyword evidence="2" id="KW-1185">Reference proteome</keyword>
<dbReference type="OrthoDB" id="5761466at2759"/>
<name>A0A8H8DM17_9FUNG</name>
<feature type="non-terminal residue" evidence="1">
    <location>
        <position position="270"/>
    </location>
</feature>
<evidence type="ECO:0000313" key="1">
    <source>
        <dbReference type="EMBL" id="KAG5462802.1"/>
    </source>
</evidence>
<proteinExistence type="predicted"/>
<evidence type="ECO:0000313" key="2">
    <source>
        <dbReference type="Proteomes" id="UP000673691"/>
    </source>
</evidence>
<sequence>MWGEDGCERDSERERESVTIVRRLRQQLLEAHSFFARKTADVVTGPPALDRVEVVHARGAEGVQDEGQLVVVVPAGKQRPPAEHLREDAPDGPHVDCLGVLLERQHDLRGAVPAGGDVLGHEAGGRRVGAARAARQPQVADLEVAVGVEQQVARLQVPVQDVRRVHVLQRPQRLVHEVLAVVVGQGLRADHPVQVGLHELLYDVDLPERSVVLRLRHVQDGNDVLVVEVLEEFDLPQRPQAEHRVVKRGDLFDRDLRPGGLVNRGAEKEG</sequence>
<protein>
    <submittedName>
        <fullName evidence="1">Uncharacterized protein</fullName>
    </submittedName>
</protein>
<dbReference type="Proteomes" id="UP000673691">
    <property type="component" value="Unassembled WGS sequence"/>
</dbReference>
<accession>A0A8H8DM17</accession>
<gene>
    <name evidence="1" type="ORF">BJ554DRAFT_3486</name>
</gene>
<organism evidence="1 2">
    <name type="scientific">Olpidium bornovanus</name>
    <dbReference type="NCBI Taxonomy" id="278681"/>
    <lineage>
        <taxon>Eukaryota</taxon>
        <taxon>Fungi</taxon>
        <taxon>Fungi incertae sedis</taxon>
        <taxon>Olpidiomycota</taxon>
        <taxon>Olpidiomycotina</taxon>
        <taxon>Olpidiomycetes</taxon>
        <taxon>Olpidiales</taxon>
        <taxon>Olpidiaceae</taxon>
        <taxon>Olpidium</taxon>
    </lineage>
</organism>
<comment type="caution">
    <text evidence="1">The sequence shown here is derived from an EMBL/GenBank/DDBJ whole genome shotgun (WGS) entry which is preliminary data.</text>
</comment>
<dbReference type="AlphaFoldDB" id="A0A8H8DM17"/>